<feature type="compositionally biased region" description="Basic residues" evidence="1">
    <location>
        <begin position="199"/>
        <end position="210"/>
    </location>
</feature>
<dbReference type="Proteomes" id="UP001652583">
    <property type="component" value="Chromosome A3"/>
</dbReference>
<dbReference type="GeneID" id="113595789"/>
<keyword evidence="2" id="KW-1185">Reference proteome</keyword>
<evidence type="ECO:0000313" key="2">
    <source>
        <dbReference type="Proteomes" id="UP001652583"/>
    </source>
</evidence>
<organism evidence="2 3">
    <name type="scientific">Acinonyx jubatus</name>
    <name type="common">Cheetah</name>
    <dbReference type="NCBI Taxonomy" id="32536"/>
    <lineage>
        <taxon>Eukaryota</taxon>
        <taxon>Metazoa</taxon>
        <taxon>Chordata</taxon>
        <taxon>Craniata</taxon>
        <taxon>Vertebrata</taxon>
        <taxon>Euteleostomi</taxon>
        <taxon>Mammalia</taxon>
        <taxon>Eutheria</taxon>
        <taxon>Laurasiatheria</taxon>
        <taxon>Carnivora</taxon>
        <taxon>Feliformia</taxon>
        <taxon>Felidae</taxon>
        <taxon>Felinae</taxon>
        <taxon>Acinonyx</taxon>
    </lineage>
</organism>
<feature type="compositionally biased region" description="Basic and acidic residues" evidence="1">
    <location>
        <begin position="172"/>
        <end position="187"/>
    </location>
</feature>
<evidence type="ECO:0000313" key="3">
    <source>
        <dbReference type="RefSeq" id="XP_026902611.1"/>
    </source>
</evidence>
<feature type="compositionally biased region" description="Basic residues" evidence="1">
    <location>
        <begin position="228"/>
        <end position="239"/>
    </location>
</feature>
<gene>
    <name evidence="3" type="primary">LOC113595789</name>
</gene>
<feature type="region of interest" description="Disordered" evidence="1">
    <location>
        <begin position="160"/>
        <end position="251"/>
    </location>
</feature>
<protein>
    <submittedName>
        <fullName evidence="3">Uncharacterized protein LOC113595789</fullName>
    </submittedName>
</protein>
<reference evidence="3" key="1">
    <citation type="submission" date="2025-08" db="UniProtKB">
        <authorList>
            <consortium name="RefSeq"/>
        </authorList>
    </citation>
    <scope>IDENTIFICATION</scope>
    <source>
        <tissue evidence="3">Blood</tissue>
    </source>
</reference>
<accession>A0A6J1YC60</accession>
<proteinExistence type="predicted"/>
<dbReference type="AlphaFoldDB" id="A0A6J1YC60"/>
<evidence type="ECO:0000256" key="1">
    <source>
        <dbReference type="SAM" id="MobiDB-lite"/>
    </source>
</evidence>
<sequence>MCVRGVDTWVYLCGFELFSGSWSAPSWALGGPPRNNLASAWTLINGLPYFCSGKTQCDQMARSQPHCPRLSPKQGQARFPAHSTRMLEWVSGGPRTWGGGSTHQLGQKPLLLTSGAHVRALSLVPGHPSDSLLPLSACPWPGPHPVTSCPHPRKLFHDMVFWGGSGTPRRSGRQESSKSQPWKKEGEEGWGCPAAHPQQPKHLRPTHPHPGRPATDPPSGGEREKPTHPRARWQRRQGRRWVSGSTQHGRPLRPRHLCCNLGLLSVAGIHSSLPPTAAHTLISAPLPDTTNTWWGWEAAAEAVSGDPEPQVPVATQGPV</sequence>
<dbReference type="KEGG" id="aju:113595789"/>
<name>A0A6J1YC60_ACIJB</name>
<dbReference type="RefSeq" id="XP_026902611.1">
    <property type="nucleotide sequence ID" value="XM_027046810.2"/>
</dbReference>